<name>A0A098TKI3_9CYAN</name>
<dbReference type="GO" id="GO:0008476">
    <property type="term" value="F:protein-tyrosine sulfotransferase activity"/>
    <property type="evidence" value="ECO:0007669"/>
    <property type="project" value="InterPro"/>
</dbReference>
<evidence type="ECO:0000313" key="3">
    <source>
        <dbReference type="Proteomes" id="UP000030170"/>
    </source>
</evidence>
<gene>
    <name evidence="2" type="ORF">DO97_04800</name>
</gene>
<dbReference type="SUPFAM" id="SSF52540">
    <property type="entry name" value="P-loop containing nucleoside triphosphate hydrolases"/>
    <property type="match status" value="2"/>
</dbReference>
<accession>A0A098TKI3</accession>
<organism evidence="2 3">
    <name type="scientific">Neosynechococcus sphagnicola sy1</name>
    <dbReference type="NCBI Taxonomy" id="1497020"/>
    <lineage>
        <taxon>Bacteria</taxon>
        <taxon>Bacillati</taxon>
        <taxon>Cyanobacteriota</taxon>
        <taxon>Cyanophyceae</taxon>
        <taxon>Neosynechococcales</taxon>
        <taxon>Neosynechococcaceae</taxon>
        <taxon>Neosynechococcus</taxon>
    </lineage>
</organism>
<evidence type="ECO:0000256" key="1">
    <source>
        <dbReference type="ARBA" id="ARBA00022679"/>
    </source>
</evidence>
<dbReference type="EMBL" id="JJML01000018">
    <property type="protein sequence ID" value="KGF72799.1"/>
    <property type="molecule type" value="Genomic_DNA"/>
</dbReference>
<protein>
    <recommendedName>
        <fullName evidence="4">Sulfotransferase</fullName>
    </recommendedName>
</protein>
<dbReference type="PANTHER" id="PTHR12788">
    <property type="entry name" value="PROTEIN-TYROSINE SULFOTRANSFERASE 2"/>
    <property type="match status" value="1"/>
</dbReference>
<dbReference type="Proteomes" id="UP000030170">
    <property type="component" value="Unassembled WGS sequence"/>
</dbReference>
<dbReference type="Gene3D" id="3.40.50.300">
    <property type="entry name" value="P-loop containing nucleotide triphosphate hydrolases"/>
    <property type="match status" value="2"/>
</dbReference>
<comment type="caution">
    <text evidence="2">The sequence shown here is derived from an EMBL/GenBank/DDBJ whole genome shotgun (WGS) entry which is preliminary data.</text>
</comment>
<keyword evidence="1" id="KW-0808">Transferase</keyword>
<reference evidence="2 3" key="1">
    <citation type="journal article" date="2014" name="Mol. Ecol.">
        <title>Evolution of Synechococcus.</title>
        <authorList>
            <person name="Dvorak P."/>
            <person name="Casamatta D."/>
            <person name="Hasler P."/>
            <person name="Poulickova A."/>
            <person name="Ondrej V."/>
            <person name="Sanges R."/>
        </authorList>
    </citation>
    <scope>NUCLEOTIDE SEQUENCE [LARGE SCALE GENOMIC DNA]</scope>
    <source>
        <strain evidence="2 3">CAUP A 1101</strain>
    </source>
</reference>
<evidence type="ECO:0000313" key="2">
    <source>
        <dbReference type="EMBL" id="KGF72799.1"/>
    </source>
</evidence>
<dbReference type="InterPro" id="IPR027417">
    <property type="entry name" value="P-loop_NTPase"/>
</dbReference>
<keyword evidence="3" id="KW-1185">Reference proteome</keyword>
<dbReference type="STRING" id="1497020.DO97_04800"/>
<dbReference type="AlphaFoldDB" id="A0A098TKI3"/>
<dbReference type="Pfam" id="PF13469">
    <property type="entry name" value="Sulfotransfer_3"/>
    <property type="match status" value="1"/>
</dbReference>
<proteinExistence type="predicted"/>
<dbReference type="InterPro" id="IPR026634">
    <property type="entry name" value="TPST-like"/>
</dbReference>
<dbReference type="PANTHER" id="PTHR12788:SF10">
    <property type="entry name" value="PROTEIN-TYROSINE SULFOTRANSFERASE"/>
    <property type="match status" value="1"/>
</dbReference>
<evidence type="ECO:0008006" key="4">
    <source>
        <dbReference type="Google" id="ProtNLM"/>
    </source>
</evidence>
<sequence length="293" mass="33944">MKEYLFVCGCARSGTSVLRKLLVAHPKVVIGLERYINLYRSKGKLTPDLFEKERFLNLQTGDTFYQSLDHFPEAYSGFKERYENATFFGDKIPLLYRGYDAIFTEFPQARVIFISRTLEDVAVSFKRRANDPSDKTWGAKRGVEAAIEEWNAAHRLTVQALEKYPRRILVVNYEIMFGTWVGVREMFNFLELDLPIEVRHEVSRLKEGNLRKKTDKTTSLSVSERLSIWQRMNLQAWREVNRDWLVPEGRYATLQPLSPPHIEKIVCLIGLPRSGTTVMAAVLDAHSRVFYGL</sequence>